<sequence length="126" mass="13652">MRGGGGGSGLGFRGVAEEEEEEEVVVSAPERPMRRRRRWGAEADDCYSPSSTGGGGSSCCGSFGCDSVGPGPSLLSTIPFRMLSSRIVIGYSPFSWYQNDALSAMRKKKFTNFELAFTFGKEKIEF</sequence>
<protein>
    <submittedName>
        <fullName evidence="2">Uncharacterized protein</fullName>
    </submittedName>
</protein>
<organism evidence="2">
    <name type="scientific">Arundo donax</name>
    <name type="common">Giant reed</name>
    <name type="synonym">Donax arundinaceus</name>
    <dbReference type="NCBI Taxonomy" id="35708"/>
    <lineage>
        <taxon>Eukaryota</taxon>
        <taxon>Viridiplantae</taxon>
        <taxon>Streptophyta</taxon>
        <taxon>Embryophyta</taxon>
        <taxon>Tracheophyta</taxon>
        <taxon>Spermatophyta</taxon>
        <taxon>Magnoliopsida</taxon>
        <taxon>Liliopsida</taxon>
        <taxon>Poales</taxon>
        <taxon>Poaceae</taxon>
        <taxon>PACMAD clade</taxon>
        <taxon>Arundinoideae</taxon>
        <taxon>Arundineae</taxon>
        <taxon>Arundo</taxon>
    </lineage>
</organism>
<feature type="region of interest" description="Disordered" evidence="1">
    <location>
        <begin position="1"/>
        <end position="30"/>
    </location>
</feature>
<proteinExistence type="predicted"/>
<accession>A0A0A9D116</accession>
<feature type="compositionally biased region" description="Gly residues" evidence="1">
    <location>
        <begin position="1"/>
        <end position="12"/>
    </location>
</feature>
<name>A0A0A9D116_ARUDO</name>
<reference evidence="2" key="1">
    <citation type="submission" date="2014-09" db="EMBL/GenBank/DDBJ databases">
        <authorList>
            <person name="Magalhaes I.L.F."/>
            <person name="Oliveira U."/>
            <person name="Santos F.R."/>
            <person name="Vidigal T.H.D.A."/>
            <person name="Brescovit A.D."/>
            <person name="Santos A.J."/>
        </authorList>
    </citation>
    <scope>NUCLEOTIDE SEQUENCE</scope>
    <source>
        <tissue evidence="2">Shoot tissue taken approximately 20 cm above the soil surface</tissue>
    </source>
</reference>
<dbReference type="EMBL" id="GBRH01216364">
    <property type="protein sequence ID" value="JAD81531.1"/>
    <property type="molecule type" value="Transcribed_RNA"/>
</dbReference>
<reference evidence="2" key="2">
    <citation type="journal article" date="2015" name="Data Brief">
        <title>Shoot transcriptome of the giant reed, Arundo donax.</title>
        <authorList>
            <person name="Barrero R.A."/>
            <person name="Guerrero F.D."/>
            <person name="Moolhuijzen P."/>
            <person name="Goolsby J.A."/>
            <person name="Tidwell J."/>
            <person name="Bellgard S.E."/>
            <person name="Bellgard M.I."/>
        </authorList>
    </citation>
    <scope>NUCLEOTIDE SEQUENCE</scope>
    <source>
        <tissue evidence="2">Shoot tissue taken approximately 20 cm above the soil surface</tissue>
    </source>
</reference>
<evidence type="ECO:0000313" key="2">
    <source>
        <dbReference type="EMBL" id="JAD81531.1"/>
    </source>
</evidence>
<evidence type="ECO:0000256" key="1">
    <source>
        <dbReference type="SAM" id="MobiDB-lite"/>
    </source>
</evidence>
<dbReference type="AlphaFoldDB" id="A0A0A9D116"/>